<dbReference type="EMBL" id="GBXM01078032">
    <property type="protein sequence ID" value="JAH30545.1"/>
    <property type="molecule type" value="Transcribed_RNA"/>
</dbReference>
<sequence length="10" mass="1216">MLNSHPNKLY</sequence>
<protein>
    <submittedName>
        <fullName evidence="1">Uncharacterized protein</fullName>
    </submittedName>
</protein>
<organism evidence="1">
    <name type="scientific">Anguilla anguilla</name>
    <name type="common">European freshwater eel</name>
    <name type="synonym">Muraena anguilla</name>
    <dbReference type="NCBI Taxonomy" id="7936"/>
    <lineage>
        <taxon>Eukaryota</taxon>
        <taxon>Metazoa</taxon>
        <taxon>Chordata</taxon>
        <taxon>Craniata</taxon>
        <taxon>Vertebrata</taxon>
        <taxon>Euteleostomi</taxon>
        <taxon>Actinopterygii</taxon>
        <taxon>Neopterygii</taxon>
        <taxon>Teleostei</taxon>
        <taxon>Anguilliformes</taxon>
        <taxon>Anguillidae</taxon>
        <taxon>Anguilla</taxon>
    </lineage>
</organism>
<reference evidence="1" key="1">
    <citation type="submission" date="2014-11" db="EMBL/GenBank/DDBJ databases">
        <authorList>
            <person name="Amaro Gonzalez C."/>
        </authorList>
    </citation>
    <scope>NUCLEOTIDE SEQUENCE</scope>
</reference>
<reference evidence="1" key="2">
    <citation type="journal article" date="2015" name="Fish Shellfish Immunol.">
        <title>Early steps in the European eel (Anguilla anguilla)-Vibrio vulnificus interaction in the gills: Role of the RtxA13 toxin.</title>
        <authorList>
            <person name="Callol A."/>
            <person name="Pajuelo D."/>
            <person name="Ebbesson L."/>
            <person name="Teles M."/>
            <person name="MacKenzie S."/>
            <person name="Amaro C."/>
        </authorList>
    </citation>
    <scope>NUCLEOTIDE SEQUENCE</scope>
</reference>
<proteinExistence type="predicted"/>
<evidence type="ECO:0000313" key="1">
    <source>
        <dbReference type="EMBL" id="JAH30545.1"/>
    </source>
</evidence>
<name>A0A0E9RQ51_ANGAN</name>
<accession>A0A0E9RQ51</accession>